<dbReference type="Proteomes" id="UP000494165">
    <property type="component" value="Unassembled WGS sequence"/>
</dbReference>
<evidence type="ECO:0000256" key="1">
    <source>
        <dbReference type="SAM" id="Coils"/>
    </source>
</evidence>
<gene>
    <name evidence="3" type="ORF">CLODIP_2_CD05970</name>
</gene>
<feature type="region of interest" description="Disordered" evidence="2">
    <location>
        <begin position="629"/>
        <end position="649"/>
    </location>
</feature>
<evidence type="ECO:0000313" key="4">
    <source>
        <dbReference type="Proteomes" id="UP000494165"/>
    </source>
</evidence>
<reference evidence="3 4" key="1">
    <citation type="submission" date="2020-04" db="EMBL/GenBank/DDBJ databases">
        <authorList>
            <person name="Alioto T."/>
            <person name="Alioto T."/>
            <person name="Gomez Garrido J."/>
        </authorList>
    </citation>
    <scope>NUCLEOTIDE SEQUENCE [LARGE SCALE GENOMIC DNA]</scope>
</reference>
<dbReference type="EMBL" id="CADEPI010000726">
    <property type="protein sequence ID" value="CAB3388251.1"/>
    <property type="molecule type" value="Genomic_DNA"/>
</dbReference>
<organism evidence="3 4">
    <name type="scientific">Cloeon dipterum</name>
    <dbReference type="NCBI Taxonomy" id="197152"/>
    <lineage>
        <taxon>Eukaryota</taxon>
        <taxon>Metazoa</taxon>
        <taxon>Ecdysozoa</taxon>
        <taxon>Arthropoda</taxon>
        <taxon>Hexapoda</taxon>
        <taxon>Insecta</taxon>
        <taxon>Pterygota</taxon>
        <taxon>Palaeoptera</taxon>
        <taxon>Ephemeroptera</taxon>
        <taxon>Pisciforma</taxon>
        <taxon>Baetidae</taxon>
        <taxon>Cloeon</taxon>
    </lineage>
</organism>
<dbReference type="AlphaFoldDB" id="A0A8S1E114"/>
<feature type="region of interest" description="Disordered" evidence="2">
    <location>
        <begin position="303"/>
        <end position="344"/>
    </location>
</feature>
<feature type="coiled-coil region" evidence="1">
    <location>
        <begin position="144"/>
        <end position="230"/>
    </location>
</feature>
<feature type="compositionally biased region" description="Low complexity" evidence="2">
    <location>
        <begin position="629"/>
        <end position="640"/>
    </location>
</feature>
<feature type="compositionally biased region" description="Polar residues" evidence="2">
    <location>
        <begin position="303"/>
        <end position="316"/>
    </location>
</feature>
<protein>
    <submittedName>
        <fullName evidence="3">Uncharacterized protein</fullName>
    </submittedName>
</protein>
<evidence type="ECO:0000256" key="2">
    <source>
        <dbReference type="SAM" id="MobiDB-lite"/>
    </source>
</evidence>
<feature type="coiled-coil region" evidence="1">
    <location>
        <begin position="40"/>
        <end position="102"/>
    </location>
</feature>
<sequence length="660" mass="73738">MQRNCEAGPSVVHDELDAFHAMSKETVRVDRSLLQQSENLQRLTKTTDRYAAKLEKLKTQSAHLDDQLKFALITNKSIKENLKGKRQSKQTMEALVSNLERQLYLEEIDIQNKVKGFEQTQEKYDSMWKKYEEVYKKMPYMAKKEKAEKELEEIKLKAEKINKETEIIKAEADAIERDTEQKWCEVALLLAKHDRNLKIQETYDALVRQRDELRDEVQMLQIELEKAEIVSKRDESHEKNKIGKLRNMIGTMDLKDKQKFECLEISDAQQSNEEESESEASDTEKNDFDSLFEIENDFEAAVSTSDIQFPQDLKTSSPKESRKQQSQPTQKRKASSPLTPRSPVITVSQMQPVEPEPAILVKVVEIEASQIMRSVLKEVETCEQVELEELPEETAVAPSQQDELEPIIEEPAAAVVAVVEETAPITPAEENFCSQMTEVPKDLQLEQQEVLEETNPVFNVPESQNLDGKDGDACSQGTVSTTASSLVNLLDDDKRKEYMRRLMSSPNLTVRNDEAPAATAPRSPVASSAVSDNGYLQNFFRTLNQGGVAAPTRPADAMSTQKSSNTDAQSVASFVLDQNLQGAKTGGDFAFPTLSSQTDFAGFGSGASGMFSAAAPGGEAAAGFFNFGNNTSAPQQQQQPSGFSFNFGDQPQNSSFMNLF</sequence>
<keyword evidence="1" id="KW-0175">Coiled coil</keyword>
<keyword evidence="4" id="KW-1185">Reference proteome</keyword>
<name>A0A8S1E114_9INSE</name>
<evidence type="ECO:0000313" key="3">
    <source>
        <dbReference type="EMBL" id="CAB3388251.1"/>
    </source>
</evidence>
<accession>A0A8S1E114</accession>
<proteinExistence type="predicted"/>
<comment type="caution">
    <text evidence="3">The sequence shown here is derived from an EMBL/GenBank/DDBJ whole genome shotgun (WGS) entry which is preliminary data.</text>
</comment>